<evidence type="ECO:0000256" key="1">
    <source>
        <dbReference type="SAM" id="Phobius"/>
    </source>
</evidence>
<name>A0A4R0NHJ6_9SPHI</name>
<evidence type="ECO:0000313" key="3">
    <source>
        <dbReference type="Proteomes" id="UP000293347"/>
    </source>
</evidence>
<feature type="transmembrane region" description="Helical" evidence="1">
    <location>
        <begin position="12"/>
        <end position="30"/>
    </location>
</feature>
<proteinExistence type="predicted"/>
<accession>A0A4R0NHJ6</accession>
<comment type="caution">
    <text evidence="2">The sequence shown here is derived from an EMBL/GenBank/DDBJ whole genome shotgun (WGS) entry which is preliminary data.</text>
</comment>
<feature type="transmembrane region" description="Helical" evidence="1">
    <location>
        <begin position="108"/>
        <end position="126"/>
    </location>
</feature>
<protein>
    <submittedName>
        <fullName evidence="2">Uncharacterized protein</fullName>
    </submittedName>
</protein>
<dbReference type="EMBL" id="SJSL01000004">
    <property type="protein sequence ID" value="TCD00052.1"/>
    <property type="molecule type" value="Genomic_DNA"/>
</dbReference>
<dbReference type="Proteomes" id="UP000293347">
    <property type="component" value="Unassembled WGS sequence"/>
</dbReference>
<sequence length="148" mass="16814">MTFNDYIIDKLTFYKVVFSIFYALCVINAGDKLAFPMLITFIFYFPDSNATGFSIAGLSSLFYLFYTGFYHSDKVWNYKWTIVSASALISMLSMPIYCAYIQRSPFSFTTIGIALLMGTLIIYGSALKLKLVRSEMASTDEIAYEPDE</sequence>
<evidence type="ECO:0000313" key="2">
    <source>
        <dbReference type="EMBL" id="TCD00052.1"/>
    </source>
</evidence>
<feature type="transmembrane region" description="Helical" evidence="1">
    <location>
        <begin position="50"/>
        <end position="70"/>
    </location>
</feature>
<keyword evidence="1" id="KW-0472">Membrane</keyword>
<keyword evidence="3" id="KW-1185">Reference proteome</keyword>
<keyword evidence="1" id="KW-0812">Transmembrane</keyword>
<dbReference type="AlphaFoldDB" id="A0A4R0NHJ6"/>
<gene>
    <name evidence="2" type="ORF">EZ437_15140</name>
</gene>
<keyword evidence="1" id="KW-1133">Transmembrane helix</keyword>
<reference evidence="2 3" key="1">
    <citation type="submission" date="2019-02" db="EMBL/GenBank/DDBJ databases">
        <title>Pedobacter sp. RP-1-14 sp. nov., isolated from Arctic soil.</title>
        <authorList>
            <person name="Dahal R.H."/>
        </authorList>
    </citation>
    <scope>NUCLEOTIDE SEQUENCE [LARGE SCALE GENOMIC DNA]</scope>
    <source>
        <strain evidence="2 3">RP-1-14</strain>
    </source>
</reference>
<feature type="transmembrane region" description="Helical" evidence="1">
    <location>
        <begin position="82"/>
        <end position="102"/>
    </location>
</feature>
<dbReference type="RefSeq" id="WP_131596907.1">
    <property type="nucleotide sequence ID" value="NZ_SJSL01000004.1"/>
</dbReference>
<organism evidence="2 3">
    <name type="scientific">Pedobacter psychroterrae</name>
    <dbReference type="NCBI Taxonomy" id="2530453"/>
    <lineage>
        <taxon>Bacteria</taxon>
        <taxon>Pseudomonadati</taxon>
        <taxon>Bacteroidota</taxon>
        <taxon>Sphingobacteriia</taxon>
        <taxon>Sphingobacteriales</taxon>
        <taxon>Sphingobacteriaceae</taxon>
        <taxon>Pedobacter</taxon>
    </lineage>
</organism>
<dbReference type="OrthoDB" id="9872840at2"/>